<dbReference type="Proteomes" id="UP000005240">
    <property type="component" value="Unassembled WGS sequence"/>
</dbReference>
<feature type="compositionally biased region" description="Basic and acidic residues" evidence="1">
    <location>
        <begin position="305"/>
        <end position="317"/>
    </location>
</feature>
<dbReference type="EMBL" id="ADAS02000349">
    <property type="protein sequence ID" value="OAV87576.1"/>
    <property type="molecule type" value="Genomic_DNA"/>
</dbReference>
<proteinExistence type="predicted"/>
<dbReference type="OrthoDB" id="2507552at2759"/>
<evidence type="ECO:0000313" key="3">
    <source>
        <dbReference type="EnsemblFungi" id="PTTG_29380-t43_1-p1"/>
    </source>
</evidence>
<feature type="region of interest" description="Disordered" evidence="1">
    <location>
        <begin position="297"/>
        <end position="350"/>
    </location>
</feature>
<keyword evidence="4" id="KW-1185">Reference proteome</keyword>
<gene>
    <name evidence="2" type="ORF">PTTG_29380</name>
</gene>
<organism evidence="2">
    <name type="scientific">Puccinia triticina (isolate 1-1 / race 1 (BBBD))</name>
    <name type="common">Brown leaf rust fungus</name>
    <dbReference type="NCBI Taxonomy" id="630390"/>
    <lineage>
        <taxon>Eukaryota</taxon>
        <taxon>Fungi</taxon>
        <taxon>Dikarya</taxon>
        <taxon>Basidiomycota</taxon>
        <taxon>Pucciniomycotina</taxon>
        <taxon>Pucciniomycetes</taxon>
        <taxon>Pucciniales</taxon>
        <taxon>Pucciniaceae</taxon>
        <taxon>Puccinia</taxon>
    </lineage>
</organism>
<reference evidence="3" key="4">
    <citation type="submission" date="2025-05" db="UniProtKB">
        <authorList>
            <consortium name="EnsemblFungi"/>
        </authorList>
    </citation>
    <scope>IDENTIFICATION</scope>
    <source>
        <strain evidence="3">isolate 1-1 / race 1 (BBBD)</strain>
    </source>
</reference>
<evidence type="ECO:0000313" key="2">
    <source>
        <dbReference type="EMBL" id="OAV87576.1"/>
    </source>
</evidence>
<reference evidence="3 4" key="3">
    <citation type="journal article" date="2017" name="G3 (Bethesda)">
        <title>Comparative analysis highlights variable genome content of wheat rusts and divergence of the mating loci.</title>
        <authorList>
            <person name="Cuomo C.A."/>
            <person name="Bakkeren G."/>
            <person name="Khalil H.B."/>
            <person name="Panwar V."/>
            <person name="Joly D."/>
            <person name="Linning R."/>
            <person name="Sakthikumar S."/>
            <person name="Song X."/>
            <person name="Adiconis X."/>
            <person name="Fan L."/>
            <person name="Goldberg J.M."/>
            <person name="Levin J.Z."/>
            <person name="Young S."/>
            <person name="Zeng Q."/>
            <person name="Anikster Y."/>
            <person name="Bruce M."/>
            <person name="Wang M."/>
            <person name="Yin C."/>
            <person name="McCallum B."/>
            <person name="Szabo L.J."/>
            <person name="Hulbert S."/>
            <person name="Chen X."/>
            <person name="Fellers J.P."/>
        </authorList>
    </citation>
    <scope>NUCLEOTIDE SEQUENCE</scope>
    <source>
        <strain evidence="4">Isolate 1-1 / race 1 (BBBD)</strain>
        <strain evidence="3">isolate 1-1 / race 1 (BBBD)</strain>
    </source>
</reference>
<feature type="compositionally biased region" description="Polar residues" evidence="1">
    <location>
        <begin position="93"/>
        <end position="103"/>
    </location>
</feature>
<feature type="compositionally biased region" description="Basic and acidic residues" evidence="1">
    <location>
        <begin position="28"/>
        <end position="48"/>
    </location>
</feature>
<feature type="compositionally biased region" description="Polar residues" evidence="1">
    <location>
        <begin position="1"/>
        <end position="10"/>
    </location>
</feature>
<reference evidence="2" key="2">
    <citation type="submission" date="2016-05" db="EMBL/GenBank/DDBJ databases">
        <title>Comparative analysis highlights variable genome content of wheat rusts and divergence of the mating loci.</title>
        <authorList>
            <person name="Cuomo C.A."/>
            <person name="Bakkeren G."/>
            <person name="Szabo L."/>
            <person name="Khalil H."/>
            <person name="Joly D."/>
            <person name="Goldberg J."/>
            <person name="Young S."/>
            <person name="Zeng Q."/>
            <person name="Fellers J."/>
        </authorList>
    </citation>
    <scope>NUCLEOTIDE SEQUENCE [LARGE SCALE GENOMIC DNA]</scope>
    <source>
        <strain evidence="2">1-1 BBBD Race 1</strain>
    </source>
</reference>
<evidence type="ECO:0000256" key="1">
    <source>
        <dbReference type="SAM" id="MobiDB-lite"/>
    </source>
</evidence>
<sequence>MPTHLQPSTSRRGRTPPARRNSYTPHPSLHDEEQVAHFDLPETSDRSHLRASKKGKQRAEPQDEASTSFSREHHAARSYHAARSSPDYDGPVSHSSFQLSQPPHSDAYSPAAPRTKRKQDDISPSPESRRKKPRGAPALGRVPTNAQVLRQRQGQHRVRRKSLVIRPSFHDKTLRGVVGWRNSLPQGMSPPPFSQPCHNHIPDHDFPTTGPVAGPSQSRTGPVAGCSCVGVGPDVLSEFTRVTGRLADQLEANNNSMVSTRPTISKPIIPPSGQKDLTLLSRVRLHVKTLFGKTMALNQFPPPATEREKANWKRDPENDFPDDESVSHSSNYSGDDGGDPGFPYPNGPGHRKASATTLKIMWRSMFRCGVISFRPDLSRGPHDADNLFLWDLAHSIFIKLVKAQEYPDIDLENCSEQKIHQTIMNHAKQLHRTYCEAGWDPQRLDKRAVGKRRQARTKRLRDTRIAFLAQRAQLVPLIPVIDACTSDAETEPDLPGGSDEREKRVLVSHLPWRHHRITKAVNTIDEIIESKRKSGCRDFGNTSHQRIRPPHPQISNRSPPSCLSTDVFDNGWVMSQRLPVLNALKMDARSLTGALNALNKMK</sequence>
<evidence type="ECO:0000313" key="4">
    <source>
        <dbReference type="Proteomes" id="UP000005240"/>
    </source>
</evidence>
<dbReference type="VEuPathDB" id="FungiDB:PTTG_29380"/>
<dbReference type="EnsemblFungi" id="PTTG_29380-t43_1">
    <property type="protein sequence ID" value="PTTG_29380-t43_1-p1"/>
    <property type="gene ID" value="PTTG_29380"/>
</dbReference>
<dbReference type="AlphaFoldDB" id="A0A180G4F8"/>
<accession>A0A180G4F8</accession>
<feature type="region of interest" description="Disordered" evidence="1">
    <location>
        <begin position="1"/>
        <end position="158"/>
    </location>
</feature>
<name>A0A180G4F8_PUCT1</name>
<feature type="region of interest" description="Disordered" evidence="1">
    <location>
        <begin position="535"/>
        <end position="560"/>
    </location>
</feature>
<reference evidence="2" key="1">
    <citation type="submission" date="2009-11" db="EMBL/GenBank/DDBJ databases">
        <authorList>
            <consortium name="The Broad Institute Genome Sequencing Platform"/>
            <person name="Ward D."/>
            <person name="Feldgarden M."/>
            <person name="Earl A."/>
            <person name="Young S.K."/>
            <person name="Zeng Q."/>
            <person name="Koehrsen M."/>
            <person name="Alvarado L."/>
            <person name="Berlin A."/>
            <person name="Bochicchio J."/>
            <person name="Borenstein D."/>
            <person name="Chapman S.B."/>
            <person name="Chen Z."/>
            <person name="Engels R."/>
            <person name="Freedman E."/>
            <person name="Gellesch M."/>
            <person name="Goldberg J."/>
            <person name="Griggs A."/>
            <person name="Gujja S."/>
            <person name="Heilman E."/>
            <person name="Heiman D."/>
            <person name="Hepburn T."/>
            <person name="Howarth C."/>
            <person name="Jen D."/>
            <person name="Larson L."/>
            <person name="Lewis B."/>
            <person name="Mehta T."/>
            <person name="Park D."/>
            <person name="Pearson M."/>
            <person name="Roberts A."/>
            <person name="Saif S."/>
            <person name="Shea T."/>
            <person name="Shenoy N."/>
            <person name="Sisk P."/>
            <person name="Stolte C."/>
            <person name="Sykes S."/>
            <person name="Thomson T."/>
            <person name="Walk T."/>
            <person name="White J."/>
            <person name="Yandava C."/>
            <person name="Izard J."/>
            <person name="Baranova O.V."/>
            <person name="Blanton J.M."/>
            <person name="Tanner A.C."/>
            <person name="Dewhirst F.E."/>
            <person name="Haas B."/>
            <person name="Nusbaum C."/>
            <person name="Birren B."/>
        </authorList>
    </citation>
    <scope>NUCLEOTIDE SEQUENCE [LARGE SCALE GENOMIC DNA]</scope>
    <source>
        <strain evidence="2">1-1 BBBD Race 1</strain>
    </source>
</reference>
<protein>
    <submittedName>
        <fullName evidence="2 3">Uncharacterized protein</fullName>
    </submittedName>
</protein>
<dbReference type="STRING" id="630390.A0A180G4F8"/>